<feature type="compositionally biased region" description="Basic and acidic residues" evidence="1">
    <location>
        <begin position="245"/>
        <end position="257"/>
    </location>
</feature>
<protein>
    <recommendedName>
        <fullName evidence="2">GYF domain-containing protein</fullName>
    </recommendedName>
</protein>
<feature type="compositionally biased region" description="Acidic residues" evidence="1">
    <location>
        <begin position="183"/>
        <end position="206"/>
    </location>
</feature>
<feature type="domain" description="GYF" evidence="2">
    <location>
        <begin position="486"/>
        <end position="542"/>
    </location>
</feature>
<feature type="compositionally biased region" description="Basic and acidic residues" evidence="1">
    <location>
        <begin position="166"/>
        <end position="182"/>
    </location>
</feature>
<evidence type="ECO:0000313" key="4">
    <source>
        <dbReference type="Proteomes" id="UP000054266"/>
    </source>
</evidence>
<dbReference type="EMBL" id="KN846958">
    <property type="protein sequence ID" value="KIW68032.1"/>
    <property type="molecule type" value="Genomic_DNA"/>
</dbReference>
<dbReference type="InterPro" id="IPR035445">
    <property type="entry name" value="GYF-like_dom_sf"/>
</dbReference>
<feature type="compositionally biased region" description="Acidic residues" evidence="1">
    <location>
        <begin position="258"/>
        <end position="270"/>
    </location>
</feature>
<dbReference type="SUPFAM" id="SSF55277">
    <property type="entry name" value="GYF domain"/>
    <property type="match status" value="1"/>
</dbReference>
<dbReference type="PANTHER" id="PTHR13138">
    <property type="entry name" value="PROTEIN LIN1"/>
    <property type="match status" value="1"/>
</dbReference>
<sequence length="542" mass="61324">MGVDLGGMDDGRCTPRRRCRQHEAVTQPWVGETYHHKHLISRSFQYRWRTYDLHDAHHVTVTFSSFPCSVRSLSTSATAPMAYNAPRNKRAAEDYVRTHDPADYSQPSKKPRFDVRNPSALAPDALEDDAVLQADVIGTRGQQVKRGAVNIDGYDSDSDNDNFNARADRKAKEREKAQKESSKEEEENDMFADLDEDFKDGDDSEGDAGRREGKKKAVRFIDADEIEGQIQSSKSGGHVSADFSLDGREKGKGRDQDDTVESSSESEVDDETRADTGDLDPELGAGSKKNYAPKLDAFNMRAEQEEGRFDDQGNYIRKAVDPDTIYDIWLEGTSKKEMKKAREAAEKREEERRRRALEDELKSTADVLAELIPLLKRGETVIEALARLGKGKEKKAKWANKNKYKKQNGASEDHLPPEDDASEQIRKQKIETITGAADFLLTKGQAEVYDDEREMLIRQYRRETGSEWIDPPEPDDDDAHTDDPMAQMWEYRWVDARDGGATNGPYDSHTMRQWNDAGYFGEGVEFRRKDGGGGWTRVAEFA</sequence>
<evidence type="ECO:0000259" key="2">
    <source>
        <dbReference type="PROSITE" id="PS50829"/>
    </source>
</evidence>
<feature type="compositionally biased region" description="Basic residues" evidence="1">
    <location>
        <begin position="396"/>
        <end position="406"/>
    </location>
</feature>
<evidence type="ECO:0000256" key="1">
    <source>
        <dbReference type="SAM" id="MobiDB-lite"/>
    </source>
</evidence>
<feature type="region of interest" description="Disordered" evidence="1">
    <location>
        <begin position="396"/>
        <end position="421"/>
    </location>
</feature>
<reference evidence="3 4" key="1">
    <citation type="submission" date="2015-01" db="EMBL/GenBank/DDBJ databases">
        <title>The Genome Sequence of Capronia semiimmersa CBS27337.</title>
        <authorList>
            <consortium name="The Broad Institute Genomics Platform"/>
            <person name="Cuomo C."/>
            <person name="de Hoog S."/>
            <person name="Gorbushina A."/>
            <person name="Stielow B."/>
            <person name="Teixiera M."/>
            <person name="Abouelleil A."/>
            <person name="Chapman S.B."/>
            <person name="Priest M."/>
            <person name="Young S.K."/>
            <person name="Wortman J."/>
            <person name="Nusbaum C."/>
            <person name="Birren B."/>
        </authorList>
    </citation>
    <scope>NUCLEOTIDE SEQUENCE [LARGE SCALE GENOMIC DNA]</scope>
    <source>
        <strain evidence="3 4">CBS 27337</strain>
    </source>
</reference>
<dbReference type="GO" id="GO:0005682">
    <property type="term" value="C:U5 snRNP"/>
    <property type="evidence" value="ECO:0007669"/>
    <property type="project" value="InterPro"/>
</dbReference>
<dbReference type="Proteomes" id="UP000054266">
    <property type="component" value="Unassembled WGS sequence"/>
</dbReference>
<proteinExistence type="predicted"/>
<dbReference type="PROSITE" id="PS50829">
    <property type="entry name" value="GYF"/>
    <property type="match status" value="1"/>
</dbReference>
<accession>A0A0D2E148</accession>
<feature type="region of interest" description="Disordered" evidence="1">
    <location>
        <begin position="148"/>
        <end position="299"/>
    </location>
</feature>
<dbReference type="InterPro" id="IPR039905">
    <property type="entry name" value="CD2BP2/Lin1"/>
</dbReference>
<evidence type="ECO:0000313" key="3">
    <source>
        <dbReference type="EMBL" id="KIW68032.1"/>
    </source>
</evidence>
<keyword evidence="4" id="KW-1185">Reference proteome</keyword>
<dbReference type="Pfam" id="PF02213">
    <property type="entry name" value="GYF"/>
    <property type="match status" value="1"/>
</dbReference>
<dbReference type="STRING" id="5601.A0A0D2E148"/>
<dbReference type="PANTHER" id="PTHR13138:SF3">
    <property type="entry name" value="CD2 ANTIGEN CYTOPLASMIC TAIL-BINDING PROTEIN 2"/>
    <property type="match status" value="1"/>
</dbReference>
<organism evidence="3 4">
    <name type="scientific">Phialophora macrospora</name>
    <dbReference type="NCBI Taxonomy" id="1851006"/>
    <lineage>
        <taxon>Eukaryota</taxon>
        <taxon>Fungi</taxon>
        <taxon>Dikarya</taxon>
        <taxon>Ascomycota</taxon>
        <taxon>Pezizomycotina</taxon>
        <taxon>Eurotiomycetes</taxon>
        <taxon>Chaetothyriomycetidae</taxon>
        <taxon>Chaetothyriales</taxon>
        <taxon>Herpotrichiellaceae</taxon>
        <taxon>Phialophora</taxon>
    </lineage>
</organism>
<dbReference type="HOGENOM" id="CLU_024456_1_0_1"/>
<gene>
    <name evidence="3" type="ORF">PV04_04004</name>
</gene>
<dbReference type="InterPro" id="IPR003169">
    <property type="entry name" value="GYF"/>
</dbReference>
<name>A0A0D2E148_9EURO</name>
<dbReference type="Gene3D" id="3.30.1490.40">
    <property type="match status" value="1"/>
</dbReference>
<feature type="region of interest" description="Disordered" evidence="1">
    <location>
        <begin position="336"/>
        <end position="360"/>
    </location>
</feature>
<feature type="compositionally biased region" description="Basic and acidic residues" evidence="1">
    <location>
        <begin position="411"/>
        <end position="421"/>
    </location>
</feature>
<dbReference type="AlphaFoldDB" id="A0A0D2E148"/>